<sequence length="128" mass="13644">MKPHHNISTFISFPFSSFNCRPPPLLFSLSQLLESAGETVSHYSSPTSSRPAVLHALYSDTGGIRDATVTAGETHTIRCVKVQVNFGKTTLGSQHTAGFVTNLQKAIGPAGTYVAVISCQSAAFLKTM</sequence>
<proteinExistence type="predicted"/>
<dbReference type="Proteomes" id="UP001154282">
    <property type="component" value="Unassembled WGS sequence"/>
</dbReference>
<comment type="caution">
    <text evidence="1">The sequence shown here is derived from an EMBL/GenBank/DDBJ whole genome shotgun (WGS) entry which is preliminary data.</text>
</comment>
<accession>A0AAV0GUL1</accession>
<protein>
    <submittedName>
        <fullName evidence="1">Uncharacterized protein</fullName>
    </submittedName>
</protein>
<evidence type="ECO:0000313" key="2">
    <source>
        <dbReference type="Proteomes" id="UP001154282"/>
    </source>
</evidence>
<evidence type="ECO:0000313" key="1">
    <source>
        <dbReference type="EMBL" id="CAI0376327.1"/>
    </source>
</evidence>
<gene>
    <name evidence="1" type="ORF">LITE_LOCUS965</name>
</gene>
<dbReference type="EMBL" id="CAMGYJ010000002">
    <property type="protein sequence ID" value="CAI0376327.1"/>
    <property type="molecule type" value="Genomic_DNA"/>
</dbReference>
<reference evidence="1" key="1">
    <citation type="submission" date="2022-08" db="EMBL/GenBank/DDBJ databases">
        <authorList>
            <person name="Gutierrez-Valencia J."/>
        </authorList>
    </citation>
    <scope>NUCLEOTIDE SEQUENCE</scope>
</reference>
<keyword evidence="2" id="KW-1185">Reference proteome</keyword>
<organism evidence="1 2">
    <name type="scientific">Linum tenue</name>
    <dbReference type="NCBI Taxonomy" id="586396"/>
    <lineage>
        <taxon>Eukaryota</taxon>
        <taxon>Viridiplantae</taxon>
        <taxon>Streptophyta</taxon>
        <taxon>Embryophyta</taxon>
        <taxon>Tracheophyta</taxon>
        <taxon>Spermatophyta</taxon>
        <taxon>Magnoliopsida</taxon>
        <taxon>eudicotyledons</taxon>
        <taxon>Gunneridae</taxon>
        <taxon>Pentapetalae</taxon>
        <taxon>rosids</taxon>
        <taxon>fabids</taxon>
        <taxon>Malpighiales</taxon>
        <taxon>Linaceae</taxon>
        <taxon>Linum</taxon>
    </lineage>
</organism>
<dbReference type="AlphaFoldDB" id="A0AAV0GUL1"/>
<name>A0AAV0GUL1_9ROSI</name>